<name>A0A0D1YTU9_9EURO</name>
<dbReference type="EMBL" id="KN846951">
    <property type="protein sequence ID" value="KIV84934.1"/>
    <property type="molecule type" value="Genomic_DNA"/>
</dbReference>
<reference evidence="2 3" key="1">
    <citation type="submission" date="2015-01" db="EMBL/GenBank/DDBJ databases">
        <title>The Genome Sequence of Exophiala sideris CBS121828.</title>
        <authorList>
            <consortium name="The Broad Institute Genomics Platform"/>
            <person name="Cuomo C."/>
            <person name="de Hoog S."/>
            <person name="Gorbushina A."/>
            <person name="Stielow B."/>
            <person name="Teixiera M."/>
            <person name="Abouelleil A."/>
            <person name="Chapman S.B."/>
            <person name="Priest M."/>
            <person name="Young S.K."/>
            <person name="Wortman J."/>
            <person name="Nusbaum C."/>
            <person name="Birren B."/>
        </authorList>
    </citation>
    <scope>NUCLEOTIDE SEQUENCE [LARGE SCALE GENOMIC DNA]</scope>
    <source>
        <strain evidence="2 3">CBS 121828</strain>
    </source>
</reference>
<gene>
    <name evidence="2" type="ORF">PV11_00679</name>
</gene>
<dbReference type="AlphaFoldDB" id="A0A0D1YTU9"/>
<dbReference type="HOGENOM" id="CLU_794546_0_0_1"/>
<organism evidence="2 3">
    <name type="scientific">Exophiala sideris</name>
    <dbReference type="NCBI Taxonomy" id="1016849"/>
    <lineage>
        <taxon>Eukaryota</taxon>
        <taxon>Fungi</taxon>
        <taxon>Dikarya</taxon>
        <taxon>Ascomycota</taxon>
        <taxon>Pezizomycotina</taxon>
        <taxon>Eurotiomycetes</taxon>
        <taxon>Chaetothyriomycetidae</taxon>
        <taxon>Chaetothyriales</taxon>
        <taxon>Herpotrichiellaceae</taxon>
        <taxon>Exophiala</taxon>
    </lineage>
</organism>
<evidence type="ECO:0000313" key="3">
    <source>
        <dbReference type="Proteomes" id="UP000053599"/>
    </source>
</evidence>
<evidence type="ECO:0000313" key="2">
    <source>
        <dbReference type="EMBL" id="KIV84934.1"/>
    </source>
</evidence>
<proteinExistence type="predicted"/>
<feature type="region of interest" description="Disordered" evidence="1">
    <location>
        <begin position="155"/>
        <end position="197"/>
    </location>
</feature>
<feature type="compositionally biased region" description="Polar residues" evidence="1">
    <location>
        <begin position="175"/>
        <end position="185"/>
    </location>
</feature>
<dbReference type="OrthoDB" id="4161811at2759"/>
<feature type="compositionally biased region" description="Basic and acidic residues" evidence="1">
    <location>
        <begin position="160"/>
        <end position="169"/>
    </location>
</feature>
<accession>A0A0D1YTU9</accession>
<sequence>MQRLPYRPTSPSETILEGSPSPPSSPPARVTQASAPPIQCPYTASQDDAADSRGVSRPCKYVDSWGQGSSPQRQGSRRHRETHSRISAGDEVVEDPKGCSKNKRSTKTARIPDTMAFHFDWRIGRTGSEVTNVDLKALCASIMLWREKNDIPQSSALQKRTLDGSDEVKRRHGQHTATVSNNPNEIGSVAGNPRRTRPMDWDMLLQQMKRASEDMRRTRKWKMRGLKHAAGWCQWSRKQAARSQGEFVEARDSGNRIHRTIGDETAPKEWTVYLGYRQETATADRE</sequence>
<protein>
    <submittedName>
        <fullName evidence="2">Uncharacterized protein</fullName>
    </submittedName>
</protein>
<dbReference type="Proteomes" id="UP000053599">
    <property type="component" value="Unassembled WGS sequence"/>
</dbReference>
<feature type="region of interest" description="Disordered" evidence="1">
    <location>
        <begin position="1"/>
        <end position="107"/>
    </location>
</feature>
<evidence type="ECO:0000256" key="1">
    <source>
        <dbReference type="SAM" id="MobiDB-lite"/>
    </source>
</evidence>